<evidence type="ECO:0000313" key="4">
    <source>
        <dbReference type="Proteomes" id="UP001501752"/>
    </source>
</evidence>
<dbReference type="EMBL" id="BAABIS010000001">
    <property type="protein sequence ID" value="GAA4838218.1"/>
    <property type="molecule type" value="Genomic_DNA"/>
</dbReference>
<reference evidence="4" key="1">
    <citation type="journal article" date="2019" name="Int. J. Syst. Evol. Microbiol.">
        <title>The Global Catalogue of Microorganisms (GCM) 10K type strain sequencing project: providing services to taxonomists for standard genome sequencing and annotation.</title>
        <authorList>
            <consortium name="The Broad Institute Genomics Platform"/>
            <consortium name="The Broad Institute Genome Sequencing Center for Infectious Disease"/>
            <person name="Wu L."/>
            <person name="Ma J."/>
        </authorList>
    </citation>
    <scope>NUCLEOTIDE SEQUENCE [LARGE SCALE GENOMIC DNA]</scope>
    <source>
        <strain evidence="4">JCM 13006</strain>
    </source>
</reference>
<evidence type="ECO:0000256" key="2">
    <source>
        <dbReference type="SAM" id="SignalP"/>
    </source>
</evidence>
<feature type="signal peptide" evidence="2">
    <location>
        <begin position="1"/>
        <end position="25"/>
    </location>
</feature>
<sequence>MKHRTALTTLLLPGVLLATATPADAQAVLPVTQGRTSDAPDRAPGARVWAPDAFPEGTNVGLQDAARGGGRATWAVGARQTGQGRGTTVTPVAFIRDGADRSWHELALPRGLEASAIAPDGADGTWVTGSGQGGSVPVGRYRAGRWQVQDAPLPEHSMGGGIRALAAAGGPDDVWAVGHYQPDDYLTFYGVIEHWNGESWERVPTLDLGTDYWTLADVVATGPSDVWAAGSLGTPDGWTSPLLLHYDGHAWSKVAAPDLDSRYGELTRLVAAGPGDVWAVGTESGPTRQDRVLAAHFDGRAWTRQETGLGAGRLDGATRTPGGIAVVGHTRTGSVYQPIGAQLTSRGWQPLDLPQSSTVGGRIPRSVVTDGNRLTVVGLDATGKGADGEPLPPQPFSVSG</sequence>
<feature type="compositionally biased region" description="Pro residues" evidence="1">
    <location>
        <begin position="390"/>
        <end position="400"/>
    </location>
</feature>
<organism evidence="3 4">
    <name type="scientific">Kitasatospora terrestris</name>
    <dbReference type="NCBI Taxonomy" id="258051"/>
    <lineage>
        <taxon>Bacteria</taxon>
        <taxon>Bacillati</taxon>
        <taxon>Actinomycetota</taxon>
        <taxon>Actinomycetes</taxon>
        <taxon>Kitasatosporales</taxon>
        <taxon>Streptomycetaceae</taxon>
        <taxon>Kitasatospora</taxon>
    </lineage>
</organism>
<dbReference type="RefSeq" id="WP_345695677.1">
    <property type="nucleotide sequence ID" value="NZ_BAABIS010000001.1"/>
</dbReference>
<evidence type="ECO:0000256" key="1">
    <source>
        <dbReference type="SAM" id="MobiDB-lite"/>
    </source>
</evidence>
<accession>A0ABP9DFH5</accession>
<evidence type="ECO:0000313" key="3">
    <source>
        <dbReference type="EMBL" id="GAA4838218.1"/>
    </source>
</evidence>
<gene>
    <name evidence="3" type="ORF">GCM10023235_11720</name>
</gene>
<name>A0ABP9DFH5_9ACTN</name>
<proteinExistence type="predicted"/>
<feature type="chain" id="PRO_5047358923" description="Secreted protein" evidence="2">
    <location>
        <begin position="26"/>
        <end position="400"/>
    </location>
</feature>
<keyword evidence="4" id="KW-1185">Reference proteome</keyword>
<dbReference type="Proteomes" id="UP001501752">
    <property type="component" value="Unassembled WGS sequence"/>
</dbReference>
<keyword evidence="2" id="KW-0732">Signal</keyword>
<comment type="caution">
    <text evidence="3">The sequence shown here is derived from an EMBL/GenBank/DDBJ whole genome shotgun (WGS) entry which is preliminary data.</text>
</comment>
<feature type="region of interest" description="Disordered" evidence="1">
    <location>
        <begin position="380"/>
        <end position="400"/>
    </location>
</feature>
<evidence type="ECO:0008006" key="5">
    <source>
        <dbReference type="Google" id="ProtNLM"/>
    </source>
</evidence>
<protein>
    <recommendedName>
        <fullName evidence="5">Secreted protein</fullName>
    </recommendedName>
</protein>